<reference evidence="3" key="1">
    <citation type="journal article" date="2018" name="Proc. Natl. Acad. Sci. U.S.A.">
        <title>Linking secondary metabolites to gene clusters through genome sequencing of six diverse Aspergillus species.</title>
        <authorList>
            <person name="Kaerboelling I."/>
            <person name="Vesth T.C."/>
            <person name="Frisvad J.C."/>
            <person name="Nybo J.L."/>
            <person name="Theobald S."/>
            <person name="Kuo A."/>
            <person name="Bowyer P."/>
            <person name="Matsuda Y."/>
            <person name="Mondo S."/>
            <person name="Lyhne E.K."/>
            <person name="Kogle M.E."/>
            <person name="Clum A."/>
            <person name="Lipzen A."/>
            <person name="Salamov A."/>
            <person name="Ngan C.Y."/>
            <person name="Daum C."/>
            <person name="Chiniquy J."/>
            <person name="Barry K."/>
            <person name="LaButti K."/>
            <person name="Haridas S."/>
            <person name="Simmons B.A."/>
            <person name="Magnuson J.K."/>
            <person name="Mortensen U.H."/>
            <person name="Larsen T.O."/>
            <person name="Grigoriev I.V."/>
            <person name="Baker S.E."/>
            <person name="Andersen M.R."/>
        </authorList>
    </citation>
    <scope>NUCLEOTIDE SEQUENCE [LARGE SCALE GENOMIC DNA]</scope>
    <source>
        <strain evidence="3">IBT 16806</strain>
    </source>
</reference>
<feature type="domain" description="Protein kinase" evidence="1">
    <location>
        <begin position="1"/>
        <end position="224"/>
    </location>
</feature>
<gene>
    <name evidence="2" type="ORF">P174DRAFT_464269</name>
</gene>
<dbReference type="Proteomes" id="UP000234474">
    <property type="component" value="Unassembled WGS sequence"/>
</dbReference>
<dbReference type="GO" id="GO:0005524">
    <property type="term" value="F:ATP binding"/>
    <property type="evidence" value="ECO:0007669"/>
    <property type="project" value="InterPro"/>
</dbReference>
<dbReference type="PROSITE" id="PS50011">
    <property type="entry name" value="PROTEIN_KINASE_DOM"/>
    <property type="match status" value="1"/>
</dbReference>
<dbReference type="GO" id="GO:0004672">
    <property type="term" value="F:protein kinase activity"/>
    <property type="evidence" value="ECO:0007669"/>
    <property type="project" value="InterPro"/>
</dbReference>
<dbReference type="Gene3D" id="1.10.510.10">
    <property type="entry name" value="Transferase(Phosphotransferase) domain 1"/>
    <property type="match status" value="1"/>
</dbReference>
<evidence type="ECO:0000313" key="2">
    <source>
        <dbReference type="EMBL" id="PKX89834.1"/>
    </source>
</evidence>
<comment type="caution">
    <text evidence="2">The sequence shown here is derived from an EMBL/GenBank/DDBJ whole genome shotgun (WGS) entry which is preliminary data.</text>
</comment>
<organism evidence="2 3">
    <name type="scientific">Aspergillus novofumigatus (strain IBT 16806)</name>
    <dbReference type="NCBI Taxonomy" id="1392255"/>
    <lineage>
        <taxon>Eukaryota</taxon>
        <taxon>Fungi</taxon>
        <taxon>Dikarya</taxon>
        <taxon>Ascomycota</taxon>
        <taxon>Pezizomycotina</taxon>
        <taxon>Eurotiomycetes</taxon>
        <taxon>Eurotiomycetidae</taxon>
        <taxon>Eurotiales</taxon>
        <taxon>Aspergillaceae</taxon>
        <taxon>Aspergillus</taxon>
        <taxon>Aspergillus subgen. Fumigati</taxon>
    </lineage>
</organism>
<dbReference type="EMBL" id="MSZS01000009">
    <property type="protein sequence ID" value="PKX89834.1"/>
    <property type="molecule type" value="Genomic_DNA"/>
</dbReference>
<proteinExistence type="predicted"/>
<protein>
    <recommendedName>
        <fullName evidence="1">Protein kinase domain-containing protein</fullName>
    </recommendedName>
</protein>
<dbReference type="InterPro" id="IPR000719">
    <property type="entry name" value="Prot_kinase_dom"/>
</dbReference>
<dbReference type="InterPro" id="IPR011009">
    <property type="entry name" value="Kinase-like_dom_sf"/>
</dbReference>
<dbReference type="VEuPathDB" id="FungiDB:P174DRAFT_464269"/>
<keyword evidence="3" id="KW-1185">Reference proteome</keyword>
<accession>A0A2I1BWR7</accession>
<dbReference type="STRING" id="1392255.A0A2I1BWR7"/>
<dbReference type="RefSeq" id="XP_024678429.1">
    <property type="nucleotide sequence ID" value="XM_024830365.1"/>
</dbReference>
<evidence type="ECO:0000259" key="1">
    <source>
        <dbReference type="PROSITE" id="PS50011"/>
    </source>
</evidence>
<dbReference type="OrthoDB" id="4062651at2759"/>
<sequence length="224" mass="25739">MATAPNEYIVASGSCCWFKGLLQERPHMARVWLATSDLIPVHLEKISLFRKSYRNIFLRTFMRNFAQLQHLVNLFKKGLPLQARKQFLKATLRGIAELHNRDVVHPDIEPDNIIVEFQHSGQDFTQSPEAHFKGQLNKPTDFSFIWICLYLCYAQTRVLFGLDEGFRKHQTQGALPAFSRMQRQAFPDVVDPALKDLIQGFTTPDSVKRVTACQALEHPGLRDD</sequence>
<dbReference type="GeneID" id="36537691"/>
<name>A0A2I1BWR7_ASPN1</name>
<dbReference type="AlphaFoldDB" id="A0A2I1BWR7"/>
<dbReference type="SUPFAM" id="SSF56112">
    <property type="entry name" value="Protein kinase-like (PK-like)"/>
    <property type="match status" value="1"/>
</dbReference>
<evidence type="ECO:0000313" key="3">
    <source>
        <dbReference type="Proteomes" id="UP000234474"/>
    </source>
</evidence>